<evidence type="ECO:0000256" key="1">
    <source>
        <dbReference type="SAM" id="MobiDB-lite"/>
    </source>
</evidence>
<feature type="region of interest" description="Disordered" evidence="1">
    <location>
        <begin position="32"/>
        <end position="52"/>
    </location>
</feature>
<organism evidence="3">
    <name type="scientific">Anopheles darlingi</name>
    <name type="common">Mosquito</name>
    <dbReference type="NCBI Taxonomy" id="43151"/>
    <lineage>
        <taxon>Eukaryota</taxon>
        <taxon>Metazoa</taxon>
        <taxon>Ecdysozoa</taxon>
        <taxon>Arthropoda</taxon>
        <taxon>Hexapoda</taxon>
        <taxon>Insecta</taxon>
        <taxon>Pterygota</taxon>
        <taxon>Neoptera</taxon>
        <taxon>Endopterygota</taxon>
        <taxon>Diptera</taxon>
        <taxon>Nematocera</taxon>
        <taxon>Culicoidea</taxon>
        <taxon>Culicidae</taxon>
        <taxon>Anophelinae</taxon>
        <taxon>Anopheles</taxon>
    </lineage>
</organism>
<dbReference type="AlphaFoldDB" id="A0A2M4DE46"/>
<protein>
    <submittedName>
        <fullName evidence="3">Putative secreted protein</fullName>
    </submittedName>
</protein>
<feature type="signal peptide" evidence="2">
    <location>
        <begin position="1"/>
        <end position="22"/>
    </location>
</feature>
<dbReference type="EMBL" id="GGFL01011696">
    <property type="protein sequence ID" value="MBW75874.1"/>
    <property type="molecule type" value="Transcribed_RNA"/>
</dbReference>
<keyword evidence="2" id="KW-0732">Signal</keyword>
<reference evidence="3" key="1">
    <citation type="submission" date="2018-01" db="EMBL/GenBank/DDBJ databases">
        <title>An insight into the sialome of Amazonian anophelines.</title>
        <authorList>
            <person name="Ribeiro J.M."/>
            <person name="Scarpassa V."/>
            <person name="Calvo E."/>
        </authorList>
    </citation>
    <scope>NUCLEOTIDE SEQUENCE</scope>
</reference>
<sequence length="67" mass="7575">MVICSMVICSIWYCSMVTCTHAQCGQTVDTNLPQSAARDSRDPFCGEEGPSHRMGRCYSLYSRIYEQ</sequence>
<accession>A0A2M4DE46</accession>
<proteinExistence type="predicted"/>
<evidence type="ECO:0000256" key="2">
    <source>
        <dbReference type="SAM" id="SignalP"/>
    </source>
</evidence>
<name>A0A2M4DE46_ANODA</name>
<feature type="chain" id="PRO_5014682474" evidence="2">
    <location>
        <begin position="23"/>
        <end position="67"/>
    </location>
</feature>
<evidence type="ECO:0000313" key="3">
    <source>
        <dbReference type="EMBL" id="MBW75874.1"/>
    </source>
</evidence>